<dbReference type="EMBL" id="AP022325">
    <property type="protein sequence ID" value="BBU47846.1"/>
    <property type="molecule type" value="Genomic_DNA"/>
</dbReference>
<keyword evidence="1" id="KW-0812">Transmembrane</keyword>
<feature type="domain" description="DHHA1" evidence="3">
    <location>
        <begin position="562"/>
        <end position="649"/>
    </location>
</feature>
<reference evidence="4 5" key="1">
    <citation type="submission" date="2020-01" db="EMBL/GenBank/DDBJ databases">
        <title>Complete genome sequence of Mycoplasma felis strain Myco-2.</title>
        <authorList>
            <person name="Kinoshita Y."/>
            <person name="Niwa H."/>
            <person name="Uchida-Fujii E."/>
            <person name="Nukada T."/>
        </authorList>
    </citation>
    <scope>NUCLEOTIDE SEQUENCE [LARGE SCALE GENOMIC DNA]</scope>
    <source>
        <strain evidence="4 5">Myco-2</strain>
    </source>
</reference>
<evidence type="ECO:0000259" key="3">
    <source>
        <dbReference type="Pfam" id="PF02272"/>
    </source>
</evidence>
<keyword evidence="1" id="KW-1133">Transmembrane helix</keyword>
<dbReference type="Pfam" id="PF02272">
    <property type="entry name" value="DHHA1"/>
    <property type="match status" value="1"/>
</dbReference>
<dbReference type="Gene3D" id="3.90.1640.10">
    <property type="entry name" value="inorganic pyrophosphatase (n-terminal core)"/>
    <property type="match status" value="1"/>
</dbReference>
<feature type="transmembrane region" description="Helical" evidence="1">
    <location>
        <begin position="7"/>
        <end position="29"/>
    </location>
</feature>
<proteinExistence type="predicted"/>
<protein>
    <submittedName>
        <fullName evidence="4">Cyclic-di-AMP phosphodiesterase GdpP</fullName>
    </submittedName>
</protein>
<keyword evidence="5" id="KW-1185">Reference proteome</keyword>
<name>A0A809SK93_9BACT</name>
<dbReference type="KEGG" id="mfel:JPM2_5390"/>
<dbReference type="RefSeq" id="WP_161553263.1">
    <property type="nucleotide sequence ID" value="NZ_AP022325.1"/>
</dbReference>
<keyword evidence="1" id="KW-0472">Membrane</keyword>
<evidence type="ECO:0000313" key="5">
    <source>
        <dbReference type="Proteomes" id="UP000464317"/>
    </source>
</evidence>
<dbReference type="GO" id="GO:0003676">
    <property type="term" value="F:nucleic acid binding"/>
    <property type="evidence" value="ECO:0007669"/>
    <property type="project" value="InterPro"/>
</dbReference>
<dbReference type="AlphaFoldDB" id="A0A809SK93"/>
<organism evidence="4 5">
    <name type="scientific">Mycoplasmopsis felis</name>
    <dbReference type="NCBI Taxonomy" id="33923"/>
    <lineage>
        <taxon>Bacteria</taxon>
        <taxon>Bacillati</taxon>
        <taxon>Mycoplasmatota</taxon>
        <taxon>Mycoplasmoidales</taxon>
        <taxon>Metamycoplasmataceae</taxon>
        <taxon>Mycoplasmopsis</taxon>
    </lineage>
</organism>
<gene>
    <name evidence="4" type="primary">gdpP</name>
    <name evidence="4" type="ORF">JPM2_5390</name>
</gene>
<dbReference type="InterPro" id="IPR001667">
    <property type="entry name" value="DDH_dom"/>
</dbReference>
<evidence type="ECO:0000256" key="1">
    <source>
        <dbReference type="SAM" id="Phobius"/>
    </source>
</evidence>
<dbReference type="Pfam" id="PF01368">
    <property type="entry name" value="DHH"/>
    <property type="match status" value="1"/>
</dbReference>
<sequence>MNSKQKFWTFIFSGVVLFILLLTSLIVFLKIEYNFYLYLLLIWGIFLLLILITFILYFGVINFSKSRELVKKSFNNLIEEVISNNHLGLIIYDNEFQIIWTSKLIKTSFSNDLIGTKISDFFKYYDCDISNFHKYVDINFTKDNQIFQAQFLPIQNTVVIKDITSENIIKREVKDLKPVVGELEIDNYNLYQSILSEEQLFMINKVVIDVLNECVNKYNIIYRQYTNGKFILFLDEKTLEKFKKTKFNIFIEINKLIENSDINKLSLSLGFATGWTSLKEKFEEAKKALIHSQSRGGDQVTIFSNHSQPIYYGSHTELISDNNRTKIKAITEILINKLSSDNIENVIIYGHKNADLDALGSACGIYEIALAYNKKPYLCMNTFDSTTNLLIQKKEFKDYKFIHPKYVDGLINERTLVVMVDNSDILRSDYSDGLLNVQRNNIFVFDHHRQGKIIDFAPKSNIYIETTCSSASEIITEIYMFLTHKIYLKPFIAQLLLNGIYLDTSQFSRITSKRTFDACALLESKGASISVSTDLLKIDNDTAIKVSKLLENLTEVKTGYYLAYSDQEYSNDVISIASNEVLRVKGRIASFVVGKLEKSNLYKLSARGLDANIQIICEAVGGGGHFSAAAAETNEDLDTFIDNIKHAINTIEKR</sequence>
<dbReference type="InterPro" id="IPR051319">
    <property type="entry name" value="Oligoribo/pAp-PDE_c-di-AMP_PDE"/>
</dbReference>
<dbReference type="Pfam" id="PF24898">
    <property type="entry name" value="GGDEF_GdpP"/>
    <property type="match status" value="1"/>
</dbReference>
<dbReference type="Proteomes" id="UP000464317">
    <property type="component" value="Chromosome"/>
</dbReference>
<dbReference type="PANTHER" id="PTHR47618:SF2">
    <property type="entry name" value="CYCLIC-DI-AMP PHOSPHODIESTERASE GDPP"/>
    <property type="match status" value="1"/>
</dbReference>
<dbReference type="SUPFAM" id="SSF64182">
    <property type="entry name" value="DHH phosphoesterases"/>
    <property type="match status" value="1"/>
</dbReference>
<dbReference type="PANTHER" id="PTHR47618">
    <property type="entry name" value="BIFUNCTIONAL OLIGORIBONUCLEASE AND PAP PHOSPHATASE NRNA"/>
    <property type="match status" value="1"/>
</dbReference>
<feature type="transmembrane region" description="Helical" evidence="1">
    <location>
        <begin position="35"/>
        <end position="63"/>
    </location>
</feature>
<accession>A0A809SK93</accession>
<dbReference type="InterPro" id="IPR038763">
    <property type="entry name" value="DHH_sf"/>
</dbReference>
<feature type="domain" description="DDH" evidence="2">
    <location>
        <begin position="345"/>
        <end position="500"/>
    </location>
</feature>
<dbReference type="InterPro" id="IPR014528">
    <property type="entry name" value="GdpP/PdeA"/>
</dbReference>
<dbReference type="InterPro" id="IPR003156">
    <property type="entry name" value="DHHA1_dom"/>
</dbReference>
<evidence type="ECO:0000259" key="2">
    <source>
        <dbReference type="Pfam" id="PF01368"/>
    </source>
</evidence>
<evidence type="ECO:0000313" key="4">
    <source>
        <dbReference type="EMBL" id="BBU47846.1"/>
    </source>
</evidence>
<dbReference type="PIRSF" id="PIRSF026583">
    <property type="entry name" value="YybT"/>
    <property type="match status" value="1"/>
</dbReference>
<dbReference type="Gene3D" id="3.10.310.30">
    <property type="match status" value="1"/>
</dbReference>